<evidence type="ECO:0000256" key="1">
    <source>
        <dbReference type="SAM" id="MobiDB-lite"/>
    </source>
</evidence>
<name>A0A6A7BRT5_9PEZI</name>
<dbReference type="Pfam" id="PF08549">
    <property type="entry name" value="SWI-SNF_Ssr4_N"/>
    <property type="match status" value="1"/>
</dbReference>
<gene>
    <name evidence="4" type="ORF">K470DRAFT_191816</name>
</gene>
<feature type="non-terminal residue" evidence="4">
    <location>
        <position position="394"/>
    </location>
</feature>
<accession>A0A6A7BRT5</accession>
<feature type="domain" description="SWI/SNF and RSC complexes subunit Ssr4 C-terminal" evidence="3">
    <location>
        <begin position="253"/>
        <end position="394"/>
    </location>
</feature>
<dbReference type="Pfam" id="PF20497">
    <property type="entry name" value="SWI-SNF_Ssr4_C"/>
    <property type="match status" value="1"/>
</dbReference>
<dbReference type="InterPro" id="IPR013859">
    <property type="entry name" value="Ssr4_N"/>
</dbReference>
<keyword evidence="5" id="KW-1185">Reference proteome</keyword>
<dbReference type="InterPro" id="IPR046464">
    <property type="entry name" value="SWI-SNF_Ssr4_C"/>
</dbReference>
<dbReference type="Proteomes" id="UP000799421">
    <property type="component" value="Unassembled WGS sequence"/>
</dbReference>
<evidence type="ECO:0000259" key="3">
    <source>
        <dbReference type="Pfam" id="PF20497"/>
    </source>
</evidence>
<dbReference type="AlphaFoldDB" id="A0A6A7BRT5"/>
<feature type="region of interest" description="Disordered" evidence="1">
    <location>
        <begin position="319"/>
        <end position="340"/>
    </location>
</feature>
<reference evidence="4" key="1">
    <citation type="journal article" date="2020" name="Stud. Mycol.">
        <title>101 Dothideomycetes genomes: a test case for predicting lifestyles and emergence of pathogens.</title>
        <authorList>
            <person name="Haridas S."/>
            <person name="Albert R."/>
            <person name="Binder M."/>
            <person name="Bloem J."/>
            <person name="Labutti K."/>
            <person name="Salamov A."/>
            <person name="Andreopoulos B."/>
            <person name="Baker S."/>
            <person name="Barry K."/>
            <person name="Bills G."/>
            <person name="Bluhm B."/>
            <person name="Cannon C."/>
            <person name="Castanera R."/>
            <person name="Culley D."/>
            <person name="Daum C."/>
            <person name="Ezra D."/>
            <person name="Gonzalez J."/>
            <person name="Henrissat B."/>
            <person name="Kuo A."/>
            <person name="Liang C."/>
            <person name="Lipzen A."/>
            <person name="Lutzoni F."/>
            <person name="Magnuson J."/>
            <person name="Mondo S."/>
            <person name="Nolan M."/>
            <person name="Ohm R."/>
            <person name="Pangilinan J."/>
            <person name="Park H.-J."/>
            <person name="Ramirez L."/>
            <person name="Alfaro M."/>
            <person name="Sun H."/>
            <person name="Tritt A."/>
            <person name="Yoshinaga Y."/>
            <person name="Zwiers L.-H."/>
            <person name="Turgeon B."/>
            <person name="Goodwin S."/>
            <person name="Spatafora J."/>
            <person name="Crous P."/>
            <person name="Grigoriev I."/>
        </authorList>
    </citation>
    <scope>NUCLEOTIDE SEQUENCE</scope>
    <source>
        <strain evidence="4">CBS 480.64</strain>
    </source>
</reference>
<feature type="region of interest" description="Disordered" evidence="1">
    <location>
        <begin position="215"/>
        <end position="234"/>
    </location>
</feature>
<evidence type="ECO:0000259" key="2">
    <source>
        <dbReference type="Pfam" id="PF08549"/>
    </source>
</evidence>
<organism evidence="4 5">
    <name type="scientific">Piedraia hortae CBS 480.64</name>
    <dbReference type="NCBI Taxonomy" id="1314780"/>
    <lineage>
        <taxon>Eukaryota</taxon>
        <taxon>Fungi</taxon>
        <taxon>Dikarya</taxon>
        <taxon>Ascomycota</taxon>
        <taxon>Pezizomycotina</taxon>
        <taxon>Dothideomycetes</taxon>
        <taxon>Dothideomycetidae</taxon>
        <taxon>Capnodiales</taxon>
        <taxon>Piedraiaceae</taxon>
        <taxon>Piedraia</taxon>
    </lineage>
</organism>
<evidence type="ECO:0000313" key="4">
    <source>
        <dbReference type="EMBL" id="KAF2857944.1"/>
    </source>
</evidence>
<evidence type="ECO:0000313" key="5">
    <source>
        <dbReference type="Proteomes" id="UP000799421"/>
    </source>
</evidence>
<proteinExistence type="predicted"/>
<feature type="domain" description="SWI/SNF and RSC complexes subunit Ssr4 N-terminal" evidence="2">
    <location>
        <begin position="2"/>
        <end position="210"/>
    </location>
</feature>
<feature type="region of interest" description="Disordered" evidence="1">
    <location>
        <begin position="370"/>
        <end position="394"/>
    </location>
</feature>
<dbReference type="EMBL" id="MU006022">
    <property type="protein sequence ID" value="KAF2857944.1"/>
    <property type="molecule type" value="Genomic_DNA"/>
</dbReference>
<dbReference type="OrthoDB" id="5321006at2759"/>
<sequence length="394" mass="44650">MQNPNQGVAKPLQNHVHLISGHRFPNLPTISLEQVVRYLVDAPTIAKSMAPMAWHYVTCPPDGTLWLEWLPPEKMVANARYPSDGYVWGDQEMPYRQSINGYTLEIMDHTIGFRYGLEAMAQHARTRYHLLAKAPNVNAAPPDPSLWLVHYHPADQRRVLPSQQVPIPQAVQISLSERQWLESQGKLERKDFMLHDRSSWPMIYVPSQARAVQRGFGSTPGQRFPPQLVGGTVGPVTKRQRLSQSGELADTNIEDEENTTLGDFFDHLTARDVSLARYLQHHRWIEEVFSSPYASEQIVPMDLGLGLAGELRGLTEGILDPPASVSERERTAEPSEAQPFAISPAQLEEFIGRMQKHLEEGREDLERIKSEHSARMAQWKQPNALMQAAQKLRQ</sequence>
<protein>
    <submittedName>
        <fullName evidence="4">DUF1750-domain-containing protein</fullName>
    </submittedName>
</protein>
<dbReference type="GO" id="GO:0006338">
    <property type="term" value="P:chromatin remodeling"/>
    <property type="evidence" value="ECO:0007669"/>
    <property type="project" value="InterPro"/>
</dbReference>